<dbReference type="EMBL" id="UGVI01000001">
    <property type="protein sequence ID" value="SUE17250.1"/>
    <property type="molecule type" value="Genomic_DNA"/>
</dbReference>
<evidence type="ECO:0000256" key="12">
    <source>
        <dbReference type="ARBA" id="ARBA00049047"/>
    </source>
</evidence>
<dbReference type="InterPro" id="IPR001926">
    <property type="entry name" value="TrpB-like_PALP"/>
</dbReference>
<keyword evidence="11 15" id="KW-0456">Lyase</keyword>
<dbReference type="OrthoDB" id="9766131at2"/>
<dbReference type="UniPathway" id="UPA00035">
    <property type="reaction ID" value="UER00044"/>
</dbReference>
<comment type="catalytic activity">
    <reaction evidence="12">
        <text>(1S,2R)-1-C-(indol-3-yl)glycerol 3-phosphate + L-serine = D-glyceraldehyde 3-phosphate + L-tryptophan + H2O</text>
        <dbReference type="Rhea" id="RHEA:10532"/>
        <dbReference type="ChEBI" id="CHEBI:15377"/>
        <dbReference type="ChEBI" id="CHEBI:33384"/>
        <dbReference type="ChEBI" id="CHEBI:57912"/>
        <dbReference type="ChEBI" id="CHEBI:58866"/>
        <dbReference type="ChEBI" id="CHEBI:59776"/>
        <dbReference type="EC" id="4.2.1.20"/>
    </reaction>
</comment>
<dbReference type="Proteomes" id="UP000254569">
    <property type="component" value="Unassembled WGS sequence"/>
</dbReference>
<dbReference type="NCBIfam" id="NF009057">
    <property type="entry name" value="PRK12391.1"/>
    <property type="match status" value="1"/>
</dbReference>
<dbReference type="GO" id="GO:0030170">
    <property type="term" value="F:pyridoxal phosphate binding"/>
    <property type="evidence" value="ECO:0007669"/>
    <property type="project" value="InterPro"/>
</dbReference>
<evidence type="ECO:0000256" key="2">
    <source>
        <dbReference type="ARBA" id="ARBA00002786"/>
    </source>
</evidence>
<dbReference type="Pfam" id="PF00291">
    <property type="entry name" value="PALP"/>
    <property type="match status" value="1"/>
</dbReference>
<feature type="domain" description="Tryptophan synthase beta chain-like PALP" evidence="14">
    <location>
        <begin position="84"/>
        <end position="420"/>
    </location>
</feature>
<keyword evidence="7" id="KW-0028">Amino-acid biosynthesis</keyword>
<feature type="compositionally biased region" description="Low complexity" evidence="13">
    <location>
        <begin position="1"/>
        <end position="11"/>
    </location>
</feature>
<evidence type="ECO:0000256" key="9">
    <source>
        <dbReference type="ARBA" id="ARBA00022898"/>
    </source>
</evidence>
<evidence type="ECO:0000256" key="11">
    <source>
        <dbReference type="ARBA" id="ARBA00023239"/>
    </source>
</evidence>
<feature type="region of interest" description="Disordered" evidence="13">
    <location>
        <begin position="1"/>
        <end position="22"/>
    </location>
</feature>
<dbReference type="InterPro" id="IPR006316">
    <property type="entry name" value="Trp_synth_b-like"/>
</dbReference>
<dbReference type="Gene3D" id="3.40.50.1100">
    <property type="match status" value="2"/>
</dbReference>
<evidence type="ECO:0000256" key="10">
    <source>
        <dbReference type="ARBA" id="ARBA00023141"/>
    </source>
</evidence>
<comment type="function">
    <text evidence="2">The beta subunit is responsible for the synthesis of L-tryptophan from indole and L-serine.</text>
</comment>
<evidence type="ECO:0000313" key="16">
    <source>
        <dbReference type="Proteomes" id="UP000254569"/>
    </source>
</evidence>
<evidence type="ECO:0000256" key="6">
    <source>
        <dbReference type="ARBA" id="ARBA00012043"/>
    </source>
</evidence>
<keyword evidence="10" id="KW-0057">Aromatic amino acid biosynthesis</keyword>
<dbReference type="PIRSF" id="PIRSF500824">
    <property type="entry name" value="TrpB_prok"/>
    <property type="match status" value="1"/>
</dbReference>
<dbReference type="PANTHER" id="PTHR48077">
    <property type="entry name" value="TRYPTOPHAN SYNTHASE-RELATED"/>
    <property type="match status" value="1"/>
</dbReference>
<dbReference type="EC" id="4.2.1.20" evidence="6"/>
<dbReference type="PROSITE" id="PS00168">
    <property type="entry name" value="TRP_SYNTHASE_BETA"/>
    <property type="match status" value="1"/>
</dbReference>
<comment type="pathway">
    <text evidence="3">Amino-acid biosynthesis; L-tryptophan biosynthesis; L-tryptophan from chorismate: step 5/5.</text>
</comment>
<evidence type="ECO:0000256" key="5">
    <source>
        <dbReference type="ARBA" id="ARBA00011270"/>
    </source>
</evidence>
<evidence type="ECO:0000256" key="7">
    <source>
        <dbReference type="ARBA" id="ARBA00022605"/>
    </source>
</evidence>
<comment type="similarity">
    <text evidence="4">Belongs to the TrpB family.</text>
</comment>
<dbReference type="SUPFAM" id="SSF53686">
    <property type="entry name" value="Tryptophan synthase beta subunit-like PLP-dependent enzymes"/>
    <property type="match status" value="1"/>
</dbReference>
<evidence type="ECO:0000313" key="15">
    <source>
        <dbReference type="EMBL" id="SUE17250.1"/>
    </source>
</evidence>
<evidence type="ECO:0000256" key="1">
    <source>
        <dbReference type="ARBA" id="ARBA00001933"/>
    </source>
</evidence>
<dbReference type="InterPro" id="IPR036052">
    <property type="entry name" value="TrpB-like_PALP_sf"/>
</dbReference>
<dbReference type="AlphaFoldDB" id="A0A379M4K8"/>
<proteinExistence type="inferred from homology"/>
<dbReference type="GO" id="GO:0052684">
    <property type="term" value="F:L-serine hydro-lyase (adding indole, L-tryptophan-forming) activity"/>
    <property type="evidence" value="ECO:0007669"/>
    <property type="project" value="TreeGrafter"/>
</dbReference>
<keyword evidence="9" id="KW-0663">Pyridoxal phosphate</keyword>
<accession>A0A379M4K8</accession>
<comment type="subunit">
    <text evidence="5">Tetramer of two alpha and two beta chains.</text>
</comment>
<sequence length="447" mass="47411">MTASPSAHASTTPPPVSDSGIPTHWYNIVGDLEVPPPPHLHPGTREPITADDLAPLFASGLIEQELSTETDIGIPEAVREVYAGYRTTPLFRARSFEKALGTPARIYVKYEGVSPVGSHKVNSAVAQAYYNSLDGVTRLTTETGAGQWGSALSFACAKFGIDLEVWQVRASYDSKPYRRFLIETYGGTVHPSPSDLTEAGRAVLAEHPDTPGSLGIAVSEAVEVAVKDADARYTLGSVLNHVVLHQTVIGLEAVEQLRAAGEDQADVVFGCAGGGSNLAGLSFPFLREVIHERATTRVVAVEPAACPSITRGEYRYDHGDIAGLTPLLKMHTLGQDFIPDPIHAGGLRYHGMAPLLSHTVELGYVQGQSVAQTDAFSAAVLFARNEGIVPAPESSHAIAAAAEYARGLTEPEVIVIGLSGHGQLDLPAYHSYLSGELDRDPLGPSGR</sequence>
<dbReference type="InterPro" id="IPR023026">
    <property type="entry name" value="Trp_synth_beta/beta-like"/>
</dbReference>
<dbReference type="InterPro" id="IPR006653">
    <property type="entry name" value="Trp_synth_b_CS"/>
</dbReference>
<evidence type="ECO:0000256" key="13">
    <source>
        <dbReference type="SAM" id="MobiDB-lite"/>
    </source>
</evidence>
<protein>
    <recommendedName>
        <fullName evidence="6">tryptophan synthase</fullName>
        <ecNumber evidence="6">4.2.1.20</ecNumber>
    </recommendedName>
</protein>
<keyword evidence="8" id="KW-0822">Tryptophan biosynthesis</keyword>
<dbReference type="NCBIfam" id="TIGR01415">
    <property type="entry name" value="trpB_rel"/>
    <property type="match status" value="1"/>
</dbReference>
<dbReference type="GO" id="GO:0005737">
    <property type="term" value="C:cytoplasm"/>
    <property type="evidence" value="ECO:0007669"/>
    <property type="project" value="TreeGrafter"/>
</dbReference>
<evidence type="ECO:0000256" key="8">
    <source>
        <dbReference type="ARBA" id="ARBA00022822"/>
    </source>
</evidence>
<reference evidence="15 16" key="1">
    <citation type="submission" date="2018-06" db="EMBL/GenBank/DDBJ databases">
        <authorList>
            <consortium name="Pathogen Informatics"/>
            <person name="Doyle S."/>
        </authorList>
    </citation>
    <scope>NUCLEOTIDE SEQUENCE [LARGE SCALE GENOMIC DNA]</scope>
    <source>
        <strain evidence="15 16">NCTC13296</strain>
    </source>
</reference>
<keyword evidence="16" id="KW-1185">Reference proteome</keyword>
<evidence type="ECO:0000256" key="3">
    <source>
        <dbReference type="ARBA" id="ARBA00004733"/>
    </source>
</evidence>
<evidence type="ECO:0000259" key="14">
    <source>
        <dbReference type="Pfam" id="PF00291"/>
    </source>
</evidence>
<evidence type="ECO:0000256" key="4">
    <source>
        <dbReference type="ARBA" id="ARBA00009982"/>
    </source>
</evidence>
<dbReference type="RefSeq" id="WP_064064390.1">
    <property type="nucleotide sequence ID" value="NZ_LPZN01000035.1"/>
</dbReference>
<dbReference type="PANTHER" id="PTHR48077:SF6">
    <property type="entry name" value="TRYPTOPHAN SYNTHASE"/>
    <property type="match status" value="1"/>
</dbReference>
<organism evidence="15 16">
    <name type="scientific">Rhodococcus gordoniae</name>
    <dbReference type="NCBI Taxonomy" id="223392"/>
    <lineage>
        <taxon>Bacteria</taxon>
        <taxon>Bacillati</taxon>
        <taxon>Actinomycetota</taxon>
        <taxon>Actinomycetes</taxon>
        <taxon>Mycobacteriales</taxon>
        <taxon>Nocardiaceae</taxon>
        <taxon>Rhodococcus</taxon>
    </lineage>
</organism>
<gene>
    <name evidence="15" type="primary">trpB_2</name>
    <name evidence="15" type="ORF">NCTC13296_04150</name>
</gene>
<name>A0A379M4K8_9NOCA</name>
<dbReference type="PIRSF" id="PIRSF001413">
    <property type="entry name" value="Trp_syn_beta"/>
    <property type="match status" value="1"/>
</dbReference>
<dbReference type="GO" id="GO:0004834">
    <property type="term" value="F:tryptophan synthase activity"/>
    <property type="evidence" value="ECO:0007669"/>
    <property type="project" value="UniProtKB-EC"/>
</dbReference>
<comment type="cofactor">
    <cofactor evidence="1">
        <name>pyridoxal 5'-phosphate</name>
        <dbReference type="ChEBI" id="CHEBI:597326"/>
    </cofactor>
</comment>